<dbReference type="PANTHER" id="PTHR46859">
    <property type="entry name" value="TRANSMEMBRANE FRAGILE-X-F-ASSOCIATED PROTEIN"/>
    <property type="match status" value="1"/>
</dbReference>
<accession>A0AAD7LEN8</accession>
<reference evidence="2" key="1">
    <citation type="journal article" date="2023" name="Science">
        <title>Elucidation of the pathway for biosynthesis of saponin adjuvants from the soapbark tree.</title>
        <authorList>
            <person name="Reed J."/>
            <person name="Orme A."/>
            <person name="El-Demerdash A."/>
            <person name="Owen C."/>
            <person name="Martin L.B.B."/>
            <person name="Misra R.C."/>
            <person name="Kikuchi S."/>
            <person name="Rejzek M."/>
            <person name="Martin A.C."/>
            <person name="Harkess A."/>
            <person name="Leebens-Mack J."/>
            <person name="Louveau T."/>
            <person name="Stephenson M.J."/>
            <person name="Osbourn A."/>
        </authorList>
    </citation>
    <scope>NUCLEOTIDE SEQUENCE</scope>
    <source>
        <strain evidence="2">S10</strain>
    </source>
</reference>
<feature type="transmembrane region" description="Helical" evidence="1">
    <location>
        <begin position="26"/>
        <end position="52"/>
    </location>
</feature>
<keyword evidence="3" id="KW-1185">Reference proteome</keyword>
<organism evidence="2 3">
    <name type="scientific">Quillaja saponaria</name>
    <name type="common">Soap bark tree</name>
    <dbReference type="NCBI Taxonomy" id="32244"/>
    <lineage>
        <taxon>Eukaryota</taxon>
        <taxon>Viridiplantae</taxon>
        <taxon>Streptophyta</taxon>
        <taxon>Embryophyta</taxon>
        <taxon>Tracheophyta</taxon>
        <taxon>Spermatophyta</taxon>
        <taxon>Magnoliopsida</taxon>
        <taxon>eudicotyledons</taxon>
        <taxon>Gunneridae</taxon>
        <taxon>Pentapetalae</taxon>
        <taxon>rosids</taxon>
        <taxon>fabids</taxon>
        <taxon>Fabales</taxon>
        <taxon>Quillajaceae</taxon>
        <taxon>Quillaja</taxon>
    </lineage>
</organism>
<keyword evidence="1 2" id="KW-0812">Transmembrane</keyword>
<dbReference type="EMBL" id="JARAOO010000009">
    <property type="protein sequence ID" value="KAJ7956587.1"/>
    <property type="molecule type" value="Genomic_DNA"/>
</dbReference>
<evidence type="ECO:0000256" key="1">
    <source>
        <dbReference type="SAM" id="Phobius"/>
    </source>
</evidence>
<keyword evidence="1" id="KW-1133">Transmembrane helix</keyword>
<dbReference type="KEGG" id="qsa:O6P43_023006"/>
<evidence type="ECO:0000313" key="3">
    <source>
        <dbReference type="Proteomes" id="UP001163823"/>
    </source>
</evidence>
<dbReference type="Pfam" id="PF10269">
    <property type="entry name" value="Tmemb_185A"/>
    <property type="match status" value="1"/>
</dbReference>
<comment type="caution">
    <text evidence="2">The sequence shown here is derived from an EMBL/GenBank/DDBJ whole genome shotgun (WGS) entry which is preliminary data.</text>
</comment>
<gene>
    <name evidence="2" type="ORF">O6P43_023006</name>
</gene>
<sequence length="104" mass="11904">MVNVDVDWAPLLIPFELLLRIYLESLYVHGFAVVNLKIVILPLLTFEIIIAIGNFRFCIVHGFAAVNLKIVFLPLLTFEIIIAIGNFRCSYLSFYDFTLSSHQL</sequence>
<evidence type="ECO:0000313" key="2">
    <source>
        <dbReference type="EMBL" id="KAJ7956587.1"/>
    </source>
</evidence>
<dbReference type="InterPro" id="IPR019396">
    <property type="entry name" value="TM_Fragile-X-F-assoc"/>
</dbReference>
<dbReference type="AlphaFoldDB" id="A0AAD7LEN8"/>
<feature type="transmembrane region" description="Helical" evidence="1">
    <location>
        <begin position="64"/>
        <end position="87"/>
    </location>
</feature>
<dbReference type="PANTHER" id="PTHR46859:SF3">
    <property type="entry name" value="RING-TYPE DOMAIN-CONTAINING PROTEIN"/>
    <property type="match status" value="1"/>
</dbReference>
<protein>
    <submittedName>
        <fullName evidence="2">Transmembrane Fragile-X-F-associated protein</fullName>
    </submittedName>
</protein>
<name>A0AAD7LEN8_QUISA</name>
<proteinExistence type="predicted"/>
<dbReference type="Proteomes" id="UP001163823">
    <property type="component" value="Chromosome 9"/>
</dbReference>
<keyword evidence="1" id="KW-0472">Membrane</keyword>